<evidence type="ECO:0000259" key="5">
    <source>
        <dbReference type="Pfam" id="PF25973"/>
    </source>
</evidence>
<evidence type="ECO:0000313" key="7">
    <source>
        <dbReference type="EMBL" id="WEK36995.1"/>
    </source>
</evidence>
<dbReference type="Gene3D" id="2.40.30.170">
    <property type="match status" value="1"/>
</dbReference>
<feature type="domain" description="CzcB-like barrel-sandwich hybrid" evidence="5">
    <location>
        <begin position="79"/>
        <end position="199"/>
    </location>
</feature>
<dbReference type="Gene3D" id="1.10.287.470">
    <property type="entry name" value="Helix hairpin bin"/>
    <property type="match status" value="1"/>
</dbReference>
<dbReference type="Gene3D" id="2.40.50.100">
    <property type="match status" value="1"/>
</dbReference>
<feature type="domain" description="CusB-like beta-barrel" evidence="4">
    <location>
        <begin position="206"/>
        <end position="275"/>
    </location>
</feature>
<comment type="similarity">
    <text evidence="1">Belongs to the membrane fusion protein (MFP) (TC 8.A.1) family.</text>
</comment>
<feature type="transmembrane region" description="Helical" evidence="3">
    <location>
        <begin position="6"/>
        <end position="25"/>
    </location>
</feature>
<evidence type="ECO:0000256" key="1">
    <source>
        <dbReference type="ARBA" id="ARBA00009477"/>
    </source>
</evidence>
<organism evidence="7 8">
    <name type="scientific">Candidatus Pseudobacter hemicellulosilyticus</name>
    <dbReference type="NCBI Taxonomy" id="3121375"/>
    <lineage>
        <taxon>Bacteria</taxon>
        <taxon>Pseudomonadati</taxon>
        <taxon>Bacteroidota</taxon>
        <taxon>Chitinophagia</taxon>
        <taxon>Chitinophagales</taxon>
        <taxon>Chitinophagaceae</taxon>
        <taxon>Pseudobacter</taxon>
    </lineage>
</organism>
<dbReference type="InterPro" id="IPR058792">
    <property type="entry name" value="Beta-barrel_RND_2"/>
</dbReference>
<keyword evidence="3" id="KW-0812">Transmembrane</keyword>
<dbReference type="InterPro" id="IPR058647">
    <property type="entry name" value="BSH_CzcB-like"/>
</dbReference>
<evidence type="ECO:0000313" key="8">
    <source>
        <dbReference type="Proteomes" id="UP001220610"/>
    </source>
</evidence>
<dbReference type="InterPro" id="IPR058637">
    <property type="entry name" value="YknX-like_C"/>
</dbReference>
<dbReference type="Gene3D" id="2.40.420.20">
    <property type="match status" value="1"/>
</dbReference>
<feature type="domain" description="YknX-like C-terminal permuted SH3-like" evidence="6">
    <location>
        <begin position="287"/>
        <end position="352"/>
    </location>
</feature>
<name>A0AAJ6BGS4_9BACT</name>
<dbReference type="Pfam" id="PF25973">
    <property type="entry name" value="BSH_CzcB"/>
    <property type="match status" value="1"/>
</dbReference>
<dbReference type="Pfam" id="PF25989">
    <property type="entry name" value="YknX_C"/>
    <property type="match status" value="1"/>
</dbReference>
<dbReference type="NCBIfam" id="TIGR01730">
    <property type="entry name" value="RND_mfp"/>
    <property type="match status" value="1"/>
</dbReference>
<dbReference type="EMBL" id="CP119311">
    <property type="protein sequence ID" value="WEK36995.1"/>
    <property type="molecule type" value="Genomic_DNA"/>
</dbReference>
<dbReference type="PANTHER" id="PTHR30469:SF15">
    <property type="entry name" value="HLYD FAMILY OF SECRETION PROTEINS"/>
    <property type="match status" value="1"/>
</dbReference>
<sequence length="355" mass="37552">MNKVLRIVIAVVLIAGSFGLIAYVLSNNKKKSQEKTQVVSQTNATVSVRVDTVSKAAPNTDVLANGIFAPSQELSFSAEKAGRVVNVLVKEGNAVRKGQVLATIRVDQLSVDMQSAEAAYQTALADKERYENAFRTGGVTQQQLDQAKLNLSNAKAKLDQSRINLGDASIRATIDGIVNERYIEPGSVVAAGTKLFDIVNVSTLKLNVTVNEGQVAGLSVGKGVKVAASVFPGKSFAGKVTFIAPKADASLNFPVEIEISNNAANQLKAGMYGTAFFDFPNQAPVTIIPRTAFVGSVSSNQVFVVENGIARLKQVTPGRLFGDRVEVLEGLQDGNLVITSGQINLTDGTAVSIIK</sequence>
<dbReference type="GO" id="GO:0015562">
    <property type="term" value="F:efflux transmembrane transporter activity"/>
    <property type="evidence" value="ECO:0007669"/>
    <property type="project" value="TreeGrafter"/>
</dbReference>
<evidence type="ECO:0000256" key="2">
    <source>
        <dbReference type="SAM" id="Coils"/>
    </source>
</evidence>
<evidence type="ECO:0000256" key="3">
    <source>
        <dbReference type="SAM" id="Phobius"/>
    </source>
</evidence>
<keyword evidence="3" id="KW-1133">Transmembrane helix</keyword>
<proteinExistence type="inferred from homology"/>
<gene>
    <name evidence="7" type="ORF">P0Y53_05720</name>
</gene>
<dbReference type="AlphaFoldDB" id="A0AAJ6BGS4"/>
<dbReference type="SUPFAM" id="SSF111369">
    <property type="entry name" value="HlyD-like secretion proteins"/>
    <property type="match status" value="1"/>
</dbReference>
<feature type="coiled-coil region" evidence="2">
    <location>
        <begin position="113"/>
        <end position="164"/>
    </location>
</feature>
<accession>A0AAJ6BGS4</accession>
<reference evidence="7" key="1">
    <citation type="submission" date="2023-03" db="EMBL/GenBank/DDBJ databases">
        <title>Andean soil-derived lignocellulolytic bacterial consortium as a source of novel taxa and putative plastic-active enzymes.</title>
        <authorList>
            <person name="Diaz-Garcia L."/>
            <person name="Chuvochina M."/>
            <person name="Feuerriegel G."/>
            <person name="Bunk B."/>
            <person name="Sproer C."/>
            <person name="Streit W.R."/>
            <person name="Rodriguez L.M."/>
            <person name="Overmann J."/>
            <person name="Jimenez D.J."/>
        </authorList>
    </citation>
    <scope>NUCLEOTIDE SEQUENCE</scope>
    <source>
        <strain evidence="7">MAG 7</strain>
    </source>
</reference>
<evidence type="ECO:0000259" key="6">
    <source>
        <dbReference type="Pfam" id="PF25989"/>
    </source>
</evidence>
<keyword evidence="2" id="KW-0175">Coiled coil</keyword>
<dbReference type="Proteomes" id="UP001220610">
    <property type="component" value="Chromosome"/>
</dbReference>
<evidence type="ECO:0000259" key="4">
    <source>
        <dbReference type="Pfam" id="PF25954"/>
    </source>
</evidence>
<dbReference type="PANTHER" id="PTHR30469">
    <property type="entry name" value="MULTIDRUG RESISTANCE PROTEIN MDTA"/>
    <property type="match status" value="1"/>
</dbReference>
<dbReference type="GO" id="GO:1990281">
    <property type="term" value="C:efflux pump complex"/>
    <property type="evidence" value="ECO:0007669"/>
    <property type="project" value="TreeGrafter"/>
</dbReference>
<protein>
    <submittedName>
        <fullName evidence="7">Efflux RND transporter periplasmic adaptor subunit</fullName>
    </submittedName>
</protein>
<dbReference type="Pfam" id="PF25954">
    <property type="entry name" value="Beta-barrel_RND_2"/>
    <property type="match status" value="1"/>
</dbReference>
<keyword evidence="3" id="KW-0472">Membrane</keyword>
<dbReference type="InterPro" id="IPR006143">
    <property type="entry name" value="RND_pump_MFP"/>
</dbReference>